<dbReference type="SUPFAM" id="SSF53474">
    <property type="entry name" value="alpha/beta-Hydrolases"/>
    <property type="match status" value="1"/>
</dbReference>
<dbReference type="Pfam" id="PF07676">
    <property type="entry name" value="PD40"/>
    <property type="match status" value="1"/>
</dbReference>
<name>A0AAJ0BP48_9PEZI</name>
<dbReference type="Pfam" id="PF00326">
    <property type="entry name" value="Peptidase_S9"/>
    <property type="match status" value="1"/>
</dbReference>
<dbReference type="InterPro" id="IPR011042">
    <property type="entry name" value="6-blade_b-propeller_TolB-like"/>
</dbReference>
<dbReference type="AlphaFoldDB" id="A0AAJ0BP48"/>
<dbReference type="GO" id="GO:0004252">
    <property type="term" value="F:serine-type endopeptidase activity"/>
    <property type="evidence" value="ECO:0007669"/>
    <property type="project" value="TreeGrafter"/>
</dbReference>
<dbReference type="PANTHER" id="PTHR42776">
    <property type="entry name" value="SERINE PEPTIDASE S9 FAMILY MEMBER"/>
    <property type="match status" value="1"/>
</dbReference>
<keyword evidence="2 6" id="KW-0378">Hydrolase</keyword>
<dbReference type="GO" id="GO:0006508">
    <property type="term" value="P:proteolysis"/>
    <property type="evidence" value="ECO:0007669"/>
    <property type="project" value="InterPro"/>
</dbReference>
<proteinExistence type="inferred from homology"/>
<sequence>MADSSTAMVSDILDLVVPTTIKVSPDGAHVIYSTRLKWNHRKGEHTLASIWIAKTDVPQSAHRLTDGTYNDRNPQWAPDSQSVAFVSDRGGQGKACAIYVLKLDDQVPKVVTPSDMRQITKFAFSPDGCCIAFVALPEKSAEQKTTDVNVWGQNWEFARLWLLNLETGTVEALSGEDAHVVDFVWTDCDTEIALMTHRTPHIESKYLHGTTISILQVEDRKTRKICNIPGGAFDPVWLNSTLYFLSNNILGQESSGWGVYCVGEKEPCQKVAHGEVDCATGLARAGNDIVVHVEHGPEDWLRLLRSDRTLLRQRKRIVAFDVSCGGDGEMRLAVTQGDVNRPTEVFCVNPTTGAAVPLSDHGAAFSNRMFGHCAFVKCQTLDDKELLDGVYLIPAQYTDVDGKPTKPLPTLVIAHGGPYTRLTDAFDFFDPFYLVIQPLLAEGYGILVPNYRGSSGRGERFASYARGDVGLYDEPDIVAMVQNAVMLGYADKSRLMIAGWSQGGHLSFLSAVRNGIHGFGWRFRGAIAGAGITDWDSMALMSDVGYMQAQTAGGAPWNMDKTDVKARRGSALWEFKEAAREGRIPPMLILHGEKDERVPVAQAWGFRRAMDEAGLPFEFVTYPREGHYFREEKHVVDLLMRILRFVREYLS</sequence>
<keyword evidence="7" id="KW-1185">Reference proteome</keyword>
<gene>
    <name evidence="6" type="ORF">QBC47DRAFT_372018</name>
</gene>
<evidence type="ECO:0000256" key="2">
    <source>
        <dbReference type="ARBA" id="ARBA00022801"/>
    </source>
</evidence>
<keyword evidence="3" id="KW-0645">Protease</keyword>
<reference evidence="6" key="1">
    <citation type="submission" date="2023-06" db="EMBL/GenBank/DDBJ databases">
        <title>Genome-scale phylogeny and comparative genomics of the fungal order Sordariales.</title>
        <authorList>
            <consortium name="Lawrence Berkeley National Laboratory"/>
            <person name="Hensen N."/>
            <person name="Bonometti L."/>
            <person name="Westerberg I."/>
            <person name="Brannstrom I.O."/>
            <person name="Guillou S."/>
            <person name="Cros-Aarteil S."/>
            <person name="Calhoun S."/>
            <person name="Haridas S."/>
            <person name="Kuo A."/>
            <person name="Mondo S."/>
            <person name="Pangilinan J."/>
            <person name="Riley R."/>
            <person name="Labutti K."/>
            <person name="Andreopoulos B."/>
            <person name="Lipzen A."/>
            <person name="Chen C."/>
            <person name="Yanf M."/>
            <person name="Daum C."/>
            <person name="Ng V."/>
            <person name="Clum A."/>
            <person name="Steindorff A."/>
            <person name="Ohm R."/>
            <person name="Martin F."/>
            <person name="Silar P."/>
            <person name="Natvig D."/>
            <person name="Lalanne C."/>
            <person name="Gautier V."/>
            <person name="Ament-Velasquez S.L."/>
            <person name="Kruys A."/>
            <person name="Hutchinson M.I."/>
            <person name="Powell A.J."/>
            <person name="Barry K."/>
            <person name="Miller A.N."/>
            <person name="Grigoriev I.V."/>
            <person name="Debuchy R."/>
            <person name="Gladieux P."/>
            <person name="Thoren M.H."/>
            <person name="Johannesson H."/>
        </authorList>
    </citation>
    <scope>NUCLEOTIDE SEQUENCE</scope>
    <source>
        <strain evidence="6">PSN4</strain>
    </source>
</reference>
<feature type="domain" description="Peptidase S9 prolyl oligopeptidase catalytic" evidence="5">
    <location>
        <begin position="435"/>
        <end position="650"/>
    </location>
</feature>
<keyword evidence="3" id="KW-0720">Serine protease</keyword>
<dbReference type="InterPro" id="IPR011659">
    <property type="entry name" value="WD40"/>
</dbReference>
<dbReference type="SUPFAM" id="SSF82171">
    <property type="entry name" value="DPP6 N-terminal domain-like"/>
    <property type="match status" value="1"/>
</dbReference>
<dbReference type="Gene3D" id="2.120.10.30">
    <property type="entry name" value="TolB, C-terminal domain"/>
    <property type="match status" value="1"/>
</dbReference>
<evidence type="ECO:0000313" key="6">
    <source>
        <dbReference type="EMBL" id="KAK1759456.1"/>
    </source>
</evidence>
<comment type="caution">
    <text evidence="6">The sequence shown here is derived from an EMBL/GenBank/DDBJ whole genome shotgun (WGS) entry which is preliminary data.</text>
</comment>
<evidence type="ECO:0000256" key="4">
    <source>
        <dbReference type="ARBA" id="ARBA00032829"/>
    </source>
</evidence>
<protein>
    <recommendedName>
        <fullName evidence="4">Dipeptidyl-peptidase V</fullName>
    </recommendedName>
</protein>
<dbReference type="Gene3D" id="3.40.50.1820">
    <property type="entry name" value="alpha/beta hydrolase"/>
    <property type="match status" value="1"/>
</dbReference>
<evidence type="ECO:0000313" key="7">
    <source>
        <dbReference type="Proteomes" id="UP001239445"/>
    </source>
</evidence>
<accession>A0AAJ0BP48</accession>
<dbReference type="Proteomes" id="UP001239445">
    <property type="component" value="Unassembled WGS sequence"/>
</dbReference>
<evidence type="ECO:0000259" key="5">
    <source>
        <dbReference type="Pfam" id="PF00326"/>
    </source>
</evidence>
<comment type="similarity">
    <text evidence="1">Belongs to the peptidase S9C family.</text>
</comment>
<dbReference type="InterPro" id="IPR029058">
    <property type="entry name" value="AB_hydrolase_fold"/>
</dbReference>
<evidence type="ECO:0000256" key="3">
    <source>
        <dbReference type="ARBA" id="ARBA00022825"/>
    </source>
</evidence>
<organism evidence="6 7">
    <name type="scientific">Echria macrotheca</name>
    <dbReference type="NCBI Taxonomy" id="438768"/>
    <lineage>
        <taxon>Eukaryota</taxon>
        <taxon>Fungi</taxon>
        <taxon>Dikarya</taxon>
        <taxon>Ascomycota</taxon>
        <taxon>Pezizomycotina</taxon>
        <taxon>Sordariomycetes</taxon>
        <taxon>Sordariomycetidae</taxon>
        <taxon>Sordariales</taxon>
        <taxon>Schizotheciaceae</taxon>
        <taxon>Echria</taxon>
    </lineage>
</organism>
<dbReference type="InterPro" id="IPR001375">
    <property type="entry name" value="Peptidase_S9_cat"/>
</dbReference>
<dbReference type="PANTHER" id="PTHR42776:SF27">
    <property type="entry name" value="DIPEPTIDYL PEPTIDASE FAMILY MEMBER 6"/>
    <property type="match status" value="1"/>
</dbReference>
<dbReference type="EMBL" id="MU839828">
    <property type="protein sequence ID" value="KAK1759456.1"/>
    <property type="molecule type" value="Genomic_DNA"/>
</dbReference>
<evidence type="ECO:0000256" key="1">
    <source>
        <dbReference type="ARBA" id="ARBA00010040"/>
    </source>
</evidence>